<dbReference type="PROSITE" id="PS50088">
    <property type="entry name" value="ANK_REPEAT"/>
    <property type="match status" value="2"/>
</dbReference>
<accession>H2EFR0</accession>
<dbReference type="Gene3D" id="1.25.40.20">
    <property type="entry name" value="Ankyrin repeat-containing domain"/>
    <property type="match status" value="1"/>
</dbReference>
<dbReference type="SUPFAM" id="SSF48403">
    <property type="entry name" value="Ankyrin repeat"/>
    <property type="match status" value="1"/>
</dbReference>
<evidence type="ECO:0000256" key="2">
    <source>
        <dbReference type="ARBA" id="ARBA00023043"/>
    </source>
</evidence>
<evidence type="ECO:0000313" key="3">
    <source>
        <dbReference type="EMBL" id="AEX63325.1"/>
    </source>
</evidence>
<dbReference type="Pfam" id="PF12796">
    <property type="entry name" value="Ank_2"/>
    <property type="match status" value="1"/>
</dbReference>
<proteinExistence type="predicted"/>
<dbReference type="PANTHER" id="PTHR44207:SF1">
    <property type="entry name" value="SURFACE ANTIGEN BSPA-LIKE"/>
    <property type="match status" value="1"/>
</dbReference>
<dbReference type="EMBL" id="JN885999">
    <property type="protein sequence ID" value="AEX63325.1"/>
    <property type="molecule type" value="Genomic_DNA"/>
</dbReference>
<dbReference type="InterPro" id="IPR036770">
    <property type="entry name" value="Ankyrin_rpt-contain_sf"/>
</dbReference>
<dbReference type="InterPro" id="IPR002110">
    <property type="entry name" value="Ankyrin_rpt"/>
</dbReference>
<name>H2EFR0_9VIRU</name>
<dbReference type="PANTHER" id="PTHR44207">
    <property type="entry name" value="SURFACE ANTIGEN BSPA-LIKE-RELATED"/>
    <property type="match status" value="1"/>
</dbReference>
<evidence type="ECO:0000256" key="1">
    <source>
        <dbReference type="ARBA" id="ARBA00022737"/>
    </source>
</evidence>
<gene>
    <name evidence="3" type="ORF">mv_R1123</name>
</gene>
<dbReference type="SMART" id="SM00248">
    <property type="entry name" value="ANK"/>
    <property type="match status" value="6"/>
</dbReference>
<keyword evidence="1" id="KW-0677">Repeat</keyword>
<keyword evidence="2" id="KW-0040">ANK repeat</keyword>
<protein>
    <submittedName>
        <fullName evidence="3">Putative ankyrin repeat protein</fullName>
    </submittedName>
</protein>
<dbReference type="SUPFAM" id="SSF140860">
    <property type="entry name" value="Pseudo ankyrin repeat-like"/>
    <property type="match status" value="1"/>
</dbReference>
<organism evidence="3">
    <name type="scientific">Moumouvirus sp. 'Monve'</name>
    <dbReference type="NCBI Taxonomy" id="1128131"/>
    <lineage>
        <taxon>Viruses</taxon>
        <taxon>Varidnaviria</taxon>
        <taxon>Bamfordvirae</taxon>
        <taxon>Nucleocytoviricota</taxon>
        <taxon>Megaviricetes</taxon>
        <taxon>Imitervirales</taxon>
        <taxon>Mimiviridae</taxon>
        <taxon>Megamimivirinae</taxon>
        <taxon>Moumouvirus</taxon>
    </lineage>
</organism>
<reference evidence="3" key="1">
    <citation type="submission" date="2011-10" db="EMBL/GenBank/DDBJ databases">
        <title>Provirophages and transpovirons: unique mobilome of giant viruses.</title>
        <authorList>
            <person name="Desnues C."/>
            <person name="LaScola B."/>
            <person name="Yutin N."/>
            <person name="Fournous G."/>
            <person name="Koonin E."/>
            <person name="Raoult D."/>
        </authorList>
    </citation>
    <scope>NUCLEOTIDE SEQUENCE</scope>
    <source>
        <strain evidence="3">Mv13-mv</strain>
    </source>
</reference>
<sequence>MCCKLGNLDIIKYMVANKFNIRAKHNRYIGKAAKFGHLNVVKYLVRNGCQIRNDYHYAVRAASKNGHLKILKYLVRHGGNIKAFDNHAIKLACENNRLQVVKYLVKKGANIYADNNNCIFNAVLKKYHDIIKYLITIVDVNKINDISFYITGNMMYFNYDDEIIKKYISRVIKVKKPTSDDICFIVTRELFDLIDIIFKMKDQNQINEIFISAIHNKKPVVMKYVEKFIDKKNMLDIYYNACNNGKTKIVKFLSSKSFINNNAKKKGYELAKKNWQFKVMRYFILEGFKVEIDIFYFLVEKIFNGGDLKFLKYLLLFEGNKKLFIRNLIWFIDYECDYINKKSYFRKHIFDFINKKYFSKCYKNHYEIIKFLIEEEKNFIIYINEYIYLIIFHDDVELYKQYFLRSSIALDTIIEIVVMHRAIKILKFLTDKYKNYIVTNDIFDKAIIYGNNDIIELLNVRNKFTSVKCETILSAIKNKNFDTVKYILTTGFSIIELENMCLFNIFEFLIKKIIMIH</sequence>